<sequence>MFGNLVRPLALSGDTVSNPLDPMTEHSKKAPATNGLPGMAAFHPGVSAQLREYYQSVQEEGIPDRFLQLLEQLDVAERQASESTRIKDNAR</sequence>
<reference evidence="3" key="1">
    <citation type="journal article" date="2020" name="mSystems">
        <title>Genome- and Community-Level Interaction Insights into Carbon Utilization and Element Cycling Functions of Hydrothermarchaeota in Hydrothermal Sediment.</title>
        <authorList>
            <person name="Zhou Z."/>
            <person name="Liu Y."/>
            <person name="Xu W."/>
            <person name="Pan J."/>
            <person name="Luo Z.H."/>
            <person name="Li M."/>
        </authorList>
    </citation>
    <scope>NUCLEOTIDE SEQUENCE [LARGE SCALE GENOMIC DNA]</scope>
    <source>
        <strain evidence="3">SpSt-243</strain>
    </source>
</reference>
<comment type="caution">
    <text evidence="3">The sequence shown here is derived from an EMBL/GenBank/DDBJ whole genome shotgun (WGS) entry which is preliminary data.</text>
</comment>
<evidence type="ECO:0000256" key="1">
    <source>
        <dbReference type="SAM" id="MobiDB-lite"/>
    </source>
</evidence>
<evidence type="ECO:0000313" key="3">
    <source>
        <dbReference type="EMBL" id="HEB44590.1"/>
    </source>
</evidence>
<dbReference type="Pfam" id="PF18557">
    <property type="entry name" value="NepR"/>
    <property type="match status" value="1"/>
</dbReference>
<evidence type="ECO:0000259" key="2">
    <source>
        <dbReference type="Pfam" id="PF18557"/>
    </source>
</evidence>
<accession>A0A7C1P2I6</accession>
<protein>
    <recommendedName>
        <fullName evidence="2">Anti-sigma factor NepR domain-containing protein</fullName>
    </recommendedName>
</protein>
<name>A0A7C1P2I6_9HYPH</name>
<feature type="region of interest" description="Disordered" evidence="1">
    <location>
        <begin position="1"/>
        <end position="38"/>
    </location>
</feature>
<dbReference type="AlphaFoldDB" id="A0A7C1P2I6"/>
<proteinExistence type="predicted"/>
<feature type="domain" description="Anti-sigma factor NepR" evidence="2">
    <location>
        <begin position="47"/>
        <end position="77"/>
    </location>
</feature>
<dbReference type="EMBL" id="DSKI01000668">
    <property type="protein sequence ID" value="HEB44590.1"/>
    <property type="molecule type" value="Genomic_DNA"/>
</dbReference>
<organism evidence="3">
    <name type="scientific">Agrobacterium albertimagni</name>
    <dbReference type="NCBI Taxonomy" id="147266"/>
    <lineage>
        <taxon>Bacteria</taxon>
        <taxon>Pseudomonadati</taxon>
        <taxon>Pseudomonadota</taxon>
        <taxon>Alphaproteobacteria</taxon>
        <taxon>Hyphomicrobiales</taxon>
        <taxon>Rhizobiaceae</taxon>
        <taxon>Rhizobium/Agrobacterium group</taxon>
        <taxon>Agrobacterium</taxon>
    </lineage>
</organism>
<dbReference type="InterPro" id="IPR041649">
    <property type="entry name" value="NepR"/>
</dbReference>
<gene>
    <name evidence="3" type="ORF">ENP70_13050</name>
</gene>